<keyword evidence="3" id="KW-0255">Endonuclease</keyword>
<evidence type="ECO:0000256" key="4">
    <source>
        <dbReference type="ARBA" id="ARBA00022801"/>
    </source>
</evidence>
<accession>A0ABQ9GWI5</accession>
<evidence type="ECO:0000256" key="5">
    <source>
        <dbReference type="ARBA" id="ARBA00022842"/>
    </source>
</evidence>
<evidence type="ECO:0000313" key="11">
    <source>
        <dbReference type="EMBL" id="KAJ8876390.1"/>
    </source>
</evidence>
<comment type="caution">
    <text evidence="11">The sequence shown here is derived from an EMBL/GenBank/DDBJ whole genome shotgun (WGS) entry which is preliminary data.</text>
</comment>
<dbReference type="InterPro" id="IPR039537">
    <property type="entry name" value="Retrotran_Ty1/copia-like"/>
</dbReference>
<dbReference type="InterPro" id="IPR012337">
    <property type="entry name" value="RNaseH-like_sf"/>
</dbReference>
<organism evidence="11 12">
    <name type="scientific">Dryococelus australis</name>
    <dbReference type="NCBI Taxonomy" id="614101"/>
    <lineage>
        <taxon>Eukaryota</taxon>
        <taxon>Metazoa</taxon>
        <taxon>Ecdysozoa</taxon>
        <taxon>Arthropoda</taxon>
        <taxon>Hexapoda</taxon>
        <taxon>Insecta</taxon>
        <taxon>Pterygota</taxon>
        <taxon>Neoptera</taxon>
        <taxon>Polyneoptera</taxon>
        <taxon>Phasmatodea</taxon>
        <taxon>Verophasmatodea</taxon>
        <taxon>Anareolatae</taxon>
        <taxon>Phasmatidae</taxon>
        <taxon>Eurycanthinae</taxon>
        <taxon>Dryococelus</taxon>
    </lineage>
</organism>
<evidence type="ECO:0000259" key="10">
    <source>
        <dbReference type="PROSITE" id="PS50994"/>
    </source>
</evidence>
<keyword evidence="8" id="KW-0548">Nucleotidyltransferase</keyword>
<keyword evidence="7" id="KW-0695">RNA-directed DNA polymerase</keyword>
<dbReference type="InterPro" id="IPR036397">
    <property type="entry name" value="RNaseH_sf"/>
</dbReference>
<dbReference type="PROSITE" id="PS50994">
    <property type="entry name" value="INTEGRASE"/>
    <property type="match status" value="1"/>
</dbReference>
<keyword evidence="9" id="KW-0233">DNA recombination</keyword>
<keyword evidence="12" id="KW-1185">Reference proteome</keyword>
<protein>
    <recommendedName>
        <fullName evidence="10">Integrase catalytic domain-containing protein</fullName>
    </recommendedName>
</protein>
<dbReference type="InterPro" id="IPR001584">
    <property type="entry name" value="Integrase_cat-core"/>
</dbReference>
<evidence type="ECO:0000256" key="6">
    <source>
        <dbReference type="ARBA" id="ARBA00022908"/>
    </source>
</evidence>
<dbReference type="SUPFAM" id="SSF53098">
    <property type="entry name" value="Ribonuclease H-like"/>
    <property type="match status" value="1"/>
</dbReference>
<sequence>MAHQNLQQRKGVLNLYGQKKTEFGKIIHADLCCPMETPSIGGSKTLTLTFILSLFLKHKNEVKEKFKVFTAWFKNQRGEMFKTLHTDCGTEFVNRAIQQLLSELGVVYERSVPYCPEQSGRIEREMCKIAVNTAVYVLNRTGTSRVEGKTPYQLWEGKDYDITLLKVFGL</sequence>
<evidence type="ECO:0000256" key="1">
    <source>
        <dbReference type="ARBA" id="ARBA00022722"/>
    </source>
</evidence>
<evidence type="ECO:0000256" key="8">
    <source>
        <dbReference type="ARBA" id="ARBA00022932"/>
    </source>
</evidence>
<evidence type="ECO:0000256" key="3">
    <source>
        <dbReference type="ARBA" id="ARBA00022759"/>
    </source>
</evidence>
<keyword evidence="5" id="KW-0460">Magnesium</keyword>
<dbReference type="PANTHER" id="PTHR42648:SF11">
    <property type="entry name" value="TRANSPOSON TY4-P GAG-POL POLYPROTEIN"/>
    <property type="match status" value="1"/>
</dbReference>
<dbReference type="Proteomes" id="UP001159363">
    <property type="component" value="Chromosome 7"/>
</dbReference>
<keyword evidence="8" id="KW-0808">Transferase</keyword>
<evidence type="ECO:0000256" key="2">
    <source>
        <dbReference type="ARBA" id="ARBA00022723"/>
    </source>
</evidence>
<evidence type="ECO:0000313" key="12">
    <source>
        <dbReference type="Proteomes" id="UP001159363"/>
    </source>
</evidence>
<keyword evidence="6" id="KW-0229">DNA integration</keyword>
<keyword evidence="8" id="KW-0239">DNA-directed DNA polymerase</keyword>
<dbReference type="Gene3D" id="3.30.420.10">
    <property type="entry name" value="Ribonuclease H-like superfamily/Ribonuclease H"/>
    <property type="match status" value="1"/>
</dbReference>
<dbReference type="PANTHER" id="PTHR42648">
    <property type="entry name" value="TRANSPOSASE, PUTATIVE-RELATED"/>
    <property type="match status" value="1"/>
</dbReference>
<keyword evidence="1" id="KW-0540">Nuclease</keyword>
<proteinExistence type="predicted"/>
<feature type="domain" description="Integrase catalytic" evidence="10">
    <location>
        <begin position="18"/>
        <end position="124"/>
    </location>
</feature>
<evidence type="ECO:0000256" key="9">
    <source>
        <dbReference type="ARBA" id="ARBA00023172"/>
    </source>
</evidence>
<gene>
    <name evidence="11" type="ORF">PR048_020835</name>
</gene>
<evidence type="ECO:0000256" key="7">
    <source>
        <dbReference type="ARBA" id="ARBA00022918"/>
    </source>
</evidence>
<dbReference type="EMBL" id="JARBHB010000008">
    <property type="protein sequence ID" value="KAJ8876390.1"/>
    <property type="molecule type" value="Genomic_DNA"/>
</dbReference>
<name>A0ABQ9GWI5_9NEOP</name>
<keyword evidence="2" id="KW-0479">Metal-binding</keyword>
<reference evidence="11 12" key="1">
    <citation type="submission" date="2023-02" db="EMBL/GenBank/DDBJ databases">
        <title>LHISI_Scaffold_Assembly.</title>
        <authorList>
            <person name="Stuart O.P."/>
            <person name="Cleave R."/>
            <person name="Magrath M.J.L."/>
            <person name="Mikheyev A.S."/>
        </authorList>
    </citation>
    <scope>NUCLEOTIDE SEQUENCE [LARGE SCALE GENOMIC DNA]</scope>
    <source>
        <strain evidence="11">Daus_M_001</strain>
        <tissue evidence="11">Leg muscle</tissue>
    </source>
</reference>
<keyword evidence="4" id="KW-0378">Hydrolase</keyword>